<dbReference type="GO" id="GO:0004803">
    <property type="term" value="F:transposase activity"/>
    <property type="evidence" value="ECO:0007669"/>
    <property type="project" value="InterPro"/>
</dbReference>
<evidence type="ECO:0000313" key="4">
    <source>
        <dbReference type="EMBL" id="QRQ81789.1"/>
    </source>
</evidence>
<gene>
    <name evidence="4" type="ORF">JQU52_14150</name>
</gene>
<accession>A0A892ZLM5</accession>
<dbReference type="NCBIfam" id="NF033542">
    <property type="entry name" value="transpos_IS110"/>
    <property type="match status" value="1"/>
</dbReference>
<feature type="coiled-coil region" evidence="1">
    <location>
        <begin position="159"/>
        <end position="186"/>
    </location>
</feature>
<evidence type="ECO:0000259" key="3">
    <source>
        <dbReference type="Pfam" id="PF02371"/>
    </source>
</evidence>
<feature type="domain" description="Transposase IS110-like N-terminal" evidence="2">
    <location>
        <begin position="9"/>
        <end position="152"/>
    </location>
</feature>
<dbReference type="KEGG" id="ptes:JQU52_14150"/>
<dbReference type="PANTHER" id="PTHR33055:SF3">
    <property type="entry name" value="PUTATIVE TRANSPOSASE FOR IS117-RELATED"/>
    <property type="match status" value="1"/>
</dbReference>
<dbReference type="GO" id="GO:0003677">
    <property type="term" value="F:DNA binding"/>
    <property type="evidence" value="ECO:0007669"/>
    <property type="project" value="InterPro"/>
</dbReference>
<dbReference type="Pfam" id="PF01548">
    <property type="entry name" value="DEDD_Tnp_IS110"/>
    <property type="match status" value="1"/>
</dbReference>
<reference evidence="4" key="1">
    <citation type="submission" date="2021-02" db="EMBL/GenBank/DDBJ databases">
        <title>Neisseriaceae sp. 26B isolated from the cloaca of a Common Toad-headed Turtle (Mesoclemmys nasuta).</title>
        <authorList>
            <person name="Spergser J."/>
            <person name="Busse H.-J."/>
        </authorList>
    </citation>
    <scope>NUCLEOTIDE SEQUENCE</scope>
    <source>
        <strain evidence="4">26B</strain>
    </source>
</reference>
<evidence type="ECO:0000313" key="5">
    <source>
        <dbReference type="Proteomes" id="UP000653156"/>
    </source>
</evidence>
<evidence type="ECO:0000256" key="1">
    <source>
        <dbReference type="SAM" id="Coils"/>
    </source>
</evidence>
<dbReference type="EMBL" id="CP069798">
    <property type="protein sequence ID" value="QRQ81789.1"/>
    <property type="molecule type" value="Genomic_DNA"/>
</dbReference>
<proteinExistence type="predicted"/>
<dbReference type="InterPro" id="IPR003346">
    <property type="entry name" value="Transposase_20"/>
</dbReference>
<dbReference type="PANTHER" id="PTHR33055">
    <property type="entry name" value="TRANSPOSASE FOR INSERTION SEQUENCE ELEMENT IS1111A"/>
    <property type="match status" value="1"/>
</dbReference>
<keyword evidence="5" id="KW-1185">Reference proteome</keyword>
<dbReference type="InterPro" id="IPR047650">
    <property type="entry name" value="Transpos_IS110"/>
</dbReference>
<evidence type="ECO:0000259" key="2">
    <source>
        <dbReference type="Pfam" id="PF01548"/>
    </source>
</evidence>
<dbReference type="Proteomes" id="UP000653156">
    <property type="component" value="Chromosome"/>
</dbReference>
<dbReference type="AlphaFoldDB" id="A0A892ZLM5"/>
<dbReference type="GO" id="GO:0006313">
    <property type="term" value="P:DNA transposition"/>
    <property type="evidence" value="ECO:0007669"/>
    <property type="project" value="InterPro"/>
</dbReference>
<organism evidence="4 5">
    <name type="scientific">Paralysiella testudinis</name>
    <dbReference type="NCBI Taxonomy" id="2809020"/>
    <lineage>
        <taxon>Bacteria</taxon>
        <taxon>Pseudomonadati</taxon>
        <taxon>Pseudomonadota</taxon>
        <taxon>Betaproteobacteria</taxon>
        <taxon>Neisseriales</taxon>
        <taxon>Neisseriaceae</taxon>
        <taxon>Paralysiella</taxon>
    </lineage>
</organism>
<dbReference type="RefSeq" id="WP_230339089.1">
    <property type="nucleotide sequence ID" value="NZ_CP069798.1"/>
</dbReference>
<sequence length="323" mass="36539">MNTTTAVYLGLDVSKSKIDACLKMNDRYFHRVIKNDPTGFEKLSEWIAKYTPQVHACCEATGTYSEAIADYLHDHGHLVSVVNPFAIKSYANTKLQCVKTDKQDAKIIARFCADIKPDLYTPPSPSERQLKALTRQLDYYKDMHTAQLNRLQVAHPSIHDFIDKTIDNLRQQIAEVQAAIQAHIAADESLQQKADLLKTVRAVGDATVPHLLALFAEREFNSNRAVTKFVGLNPIIKQSGTKKTSYLAISKMGDKFIRTALYMPAVVAFRLPEFKPFIQRMRDNGKHNKQIICALMRKLLTYCYAVLKSGQPFDPKRLNPEPV</sequence>
<keyword evidence="1" id="KW-0175">Coiled coil</keyword>
<feature type="domain" description="Transposase IS116/IS110/IS902 C-terminal" evidence="3">
    <location>
        <begin position="195"/>
        <end position="275"/>
    </location>
</feature>
<protein>
    <submittedName>
        <fullName evidence="4">IS110 family transposase</fullName>
    </submittedName>
</protein>
<dbReference type="Pfam" id="PF02371">
    <property type="entry name" value="Transposase_20"/>
    <property type="match status" value="1"/>
</dbReference>
<name>A0A892ZLM5_9NEIS</name>
<dbReference type="InterPro" id="IPR002525">
    <property type="entry name" value="Transp_IS110-like_N"/>
</dbReference>